<sequence>MKNLFYITTVFLGSLAMSSCSTHSPVNSANVASLIQKEEFTFVAERANPSGSTVTDIMHSLPGTNSGRLLNLDPGYTIEIKKDSLEVTLPYFGRMYTPAMDPSKNSYRFTSTDYSMVRSDGKKGTSVFTINTKDQQNPAQIVIQVFNSGKTYVSIDSNDRQSISYDGYITENRKPKK</sequence>
<organism evidence="1 2">
    <name type="scientific">Kaistella carnis</name>
    <dbReference type="NCBI Taxonomy" id="1241979"/>
    <lineage>
        <taxon>Bacteria</taxon>
        <taxon>Pseudomonadati</taxon>
        <taxon>Bacteroidota</taxon>
        <taxon>Flavobacteriia</taxon>
        <taxon>Flavobacteriales</taxon>
        <taxon>Weeksellaceae</taxon>
        <taxon>Chryseobacterium group</taxon>
        <taxon>Kaistella</taxon>
    </lineage>
</organism>
<reference evidence="2" key="1">
    <citation type="submission" date="2018-11" db="EMBL/GenBank/DDBJ databases">
        <title>Proposal to divide the Flavobacteriaceae and reorganize its genera based on Amino Acid Identity values calculated from whole genome sequences.</title>
        <authorList>
            <person name="Nicholson A.C."/>
            <person name="Gulvik C.A."/>
            <person name="Whitney A.M."/>
            <person name="Humrighouse B.W."/>
            <person name="Bell M."/>
            <person name="Holmes B."/>
            <person name="Steigerwalt A.G."/>
            <person name="Villarma A."/>
            <person name="Sheth M."/>
            <person name="Batra D."/>
            <person name="Pryor J."/>
            <person name="Bernardet J.-F."/>
            <person name="Hugo C."/>
            <person name="Kampfer P."/>
            <person name="Newman J.D."/>
            <person name="McQuiston J.R."/>
        </authorList>
    </citation>
    <scope>NUCLEOTIDE SEQUENCE [LARGE SCALE GENOMIC DNA]</scope>
    <source>
        <strain evidence="2">G0081</strain>
    </source>
</reference>
<evidence type="ECO:0000313" key="2">
    <source>
        <dbReference type="Proteomes" id="UP000270185"/>
    </source>
</evidence>
<dbReference type="AlphaFoldDB" id="A0A3G8XYC2"/>
<gene>
    <name evidence="1" type="ORF">EIB73_11280</name>
</gene>
<dbReference type="OrthoDB" id="1097715at2"/>
<dbReference type="Pfam" id="PF14059">
    <property type="entry name" value="DUF4251"/>
    <property type="match status" value="1"/>
</dbReference>
<dbReference type="PROSITE" id="PS51257">
    <property type="entry name" value="PROKAR_LIPOPROTEIN"/>
    <property type="match status" value="1"/>
</dbReference>
<dbReference type="InterPro" id="IPR025347">
    <property type="entry name" value="DUF4251"/>
</dbReference>
<dbReference type="Proteomes" id="UP000270185">
    <property type="component" value="Chromosome"/>
</dbReference>
<dbReference type="RefSeq" id="WP_125025371.1">
    <property type="nucleotide sequence ID" value="NZ_CP034159.1"/>
</dbReference>
<protein>
    <submittedName>
        <fullName evidence="1">DUF4251 domain-containing protein</fullName>
    </submittedName>
</protein>
<dbReference type="Gene3D" id="2.40.128.410">
    <property type="match status" value="1"/>
</dbReference>
<accession>A0A3G8XYC2</accession>
<keyword evidence="2" id="KW-1185">Reference proteome</keyword>
<evidence type="ECO:0000313" key="1">
    <source>
        <dbReference type="EMBL" id="AZI33731.1"/>
    </source>
</evidence>
<proteinExistence type="predicted"/>
<dbReference type="EMBL" id="CP034159">
    <property type="protein sequence ID" value="AZI33731.1"/>
    <property type="molecule type" value="Genomic_DNA"/>
</dbReference>
<dbReference type="KEGG" id="ccas:EIB73_11280"/>
<name>A0A3G8XYC2_9FLAO</name>